<feature type="coiled-coil region" evidence="6">
    <location>
        <begin position="397"/>
        <end position="424"/>
    </location>
</feature>
<comment type="similarity">
    <text evidence="1">Belongs to the DNA2/NAM7 helicase family.</text>
</comment>
<feature type="domain" description="DNA2/NAM7 helicase-like C-terminal" evidence="8">
    <location>
        <begin position="691"/>
        <end position="804"/>
    </location>
</feature>
<keyword evidence="4" id="KW-0347">Helicase</keyword>
<proteinExistence type="inferred from homology"/>
<keyword evidence="6" id="KW-0175">Coiled coil</keyword>
<gene>
    <name evidence="9" type="ORF">SAMN05421837_109214</name>
</gene>
<dbReference type="SUPFAM" id="SSF52540">
    <property type="entry name" value="P-loop containing nucleoside triphosphate hydrolases"/>
    <property type="match status" value="1"/>
</dbReference>
<dbReference type="Proteomes" id="UP000198878">
    <property type="component" value="Unassembled WGS sequence"/>
</dbReference>
<reference evidence="10" key="1">
    <citation type="submission" date="2016-10" db="EMBL/GenBank/DDBJ databases">
        <authorList>
            <person name="Varghese N."/>
            <person name="Submissions S."/>
        </authorList>
    </citation>
    <scope>NUCLEOTIDE SEQUENCE [LARGE SCALE GENOMIC DNA]</scope>
    <source>
        <strain evidence="10">DSM 44654</strain>
    </source>
</reference>
<evidence type="ECO:0000256" key="4">
    <source>
        <dbReference type="ARBA" id="ARBA00022806"/>
    </source>
</evidence>
<evidence type="ECO:0000259" key="7">
    <source>
        <dbReference type="Pfam" id="PF13086"/>
    </source>
</evidence>
<feature type="coiled-coil region" evidence="6">
    <location>
        <begin position="292"/>
        <end position="319"/>
    </location>
</feature>
<dbReference type="InterPro" id="IPR041679">
    <property type="entry name" value="DNA2/NAM7-like_C"/>
</dbReference>
<dbReference type="GO" id="GO:0005524">
    <property type="term" value="F:ATP binding"/>
    <property type="evidence" value="ECO:0007669"/>
    <property type="project" value="UniProtKB-KW"/>
</dbReference>
<accession>A0A1H5REX7</accession>
<evidence type="ECO:0000256" key="1">
    <source>
        <dbReference type="ARBA" id="ARBA00007913"/>
    </source>
</evidence>
<keyword evidence="2" id="KW-0547">Nucleotide-binding</keyword>
<dbReference type="GO" id="GO:0016787">
    <property type="term" value="F:hydrolase activity"/>
    <property type="evidence" value="ECO:0007669"/>
    <property type="project" value="UniProtKB-KW"/>
</dbReference>
<dbReference type="AlphaFoldDB" id="A0A1H5REX7"/>
<dbReference type="RefSeq" id="WP_244180744.1">
    <property type="nucleotide sequence ID" value="NZ_FNUJ01000009.1"/>
</dbReference>
<evidence type="ECO:0000256" key="2">
    <source>
        <dbReference type="ARBA" id="ARBA00022741"/>
    </source>
</evidence>
<dbReference type="PANTHER" id="PTHR43788:SF8">
    <property type="entry name" value="DNA-BINDING PROTEIN SMUBP-2"/>
    <property type="match status" value="1"/>
</dbReference>
<dbReference type="Gene3D" id="3.40.50.300">
    <property type="entry name" value="P-loop containing nucleotide triphosphate hydrolases"/>
    <property type="match status" value="3"/>
</dbReference>
<organism evidence="9 10">
    <name type="scientific">Amycolatopsis pretoriensis</name>
    <dbReference type="NCBI Taxonomy" id="218821"/>
    <lineage>
        <taxon>Bacteria</taxon>
        <taxon>Bacillati</taxon>
        <taxon>Actinomycetota</taxon>
        <taxon>Actinomycetes</taxon>
        <taxon>Pseudonocardiales</taxon>
        <taxon>Pseudonocardiaceae</taxon>
        <taxon>Amycolatopsis</taxon>
    </lineage>
</organism>
<sequence>MDDLARVADAVASEKTGTALAEYLRADRTIPAGDRIDVRSDTAAVVRSVEPARIPPGRWPQDPKRSLVVSQQFAVDRVIGDLGPDGGVFAVNGPPGTGKTTLLRDVLAAIVVQRAEALSTLHHPVDGFSGPPRRVVLSDRYTATVRAPRADLTGFEILLATTGNDAAENVTAEIPGIGAVRGGEEAALATDYFTELATHVLGAEAWGLVAAKLGRKSHCAAFVKSFWWGDSRPSSNTDQQDQAEPEQIKGMRALLDDAAREPLDAADWARSVARFKTALEKVRKLADERQLIAEAITRLALERADLERVEKNLSEAQGHWRRTHQYVPAVSARLHRARRAFAEADREYELHLRRKPGFWEQVFSLFRRLNEWRQRDDGLAQTREFARRELRESQFHQDNLHAELNRLAEQCRHYDQRRREERRKVTATTQIVDSARARWPDVLPVAESFRDPDDFQLWTPWADPEFTRARNDVFLEALRLHKAFVLGSEARLKDNLNTVMTALRERLTIATDELLAAWQSLFLVVPIISTTFASLPRLFGQFKADTFGWLFVDEAGQAAPQQVVGGMWRARRALIVGDPRQLEPIVSLPQTTQDALGRHLRVDRRWAPGRASAQQIADRLARFGTALPQDDDSPPLWVGSPLRVHRRCDRPMFEISNRIAYGGTVMVYGTGDRGPYPGSNQWIDVASGESEDKWIPEEGRVLVRLLHDLIADGVPLRDIRIISPFRKVIQGSQRVVGSQLGWDFATEHIGTVHTVQGKEADVVILVLGGGPGKQRARSWAAEKPNLLNVAVSRAKRRLIVIGNRADWGREQYFDVLRATLPRTLPDT</sequence>
<keyword evidence="10" id="KW-1185">Reference proteome</keyword>
<dbReference type="STRING" id="218821.SAMN05421837_109214"/>
<dbReference type="Pfam" id="PF13087">
    <property type="entry name" value="AAA_12"/>
    <property type="match status" value="1"/>
</dbReference>
<keyword evidence="5" id="KW-0067">ATP-binding</keyword>
<evidence type="ECO:0000313" key="9">
    <source>
        <dbReference type="EMBL" id="SEF36057.1"/>
    </source>
</evidence>
<dbReference type="PANTHER" id="PTHR43788">
    <property type="entry name" value="DNA2/NAM7 HELICASE FAMILY MEMBER"/>
    <property type="match status" value="1"/>
</dbReference>
<dbReference type="EMBL" id="FNUJ01000009">
    <property type="protein sequence ID" value="SEF36057.1"/>
    <property type="molecule type" value="Genomic_DNA"/>
</dbReference>
<dbReference type="CDD" id="cd18808">
    <property type="entry name" value="SF1_C_Upf1"/>
    <property type="match status" value="1"/>
</dbReference>
<protein>
    <submittedName>
        <fullName evidence="9">AAA domain-containing protein</fullName>
    </submittedName>
</protein>
<evidence type="ECO:0000256" key="3">
    <source>
        <dbReference type="ARBA" id="ARBA00022801"/>
    </source>
</evidence>
<evidence type="ECO:0000256" key="5">
    <source>
        <dbReference type="ARBA" id="ARBA00022840"/>
    </source>
</evidence>
<dbReference type="Pfam" id="PF13086">
    <property type="entry name" value="AAA_11"/>
    <property type="match status" value="1"/>
</dbReference>
<keyword evidence="3" id="KW-0378">Hydrolase</keyword>
<dbReference type="InterPro" id="IPR047187">
    <property type="entry name" value="SF1_C_Upf1"/>
</dbReference>
<dbReference type="InterPro" id="IPR050534">
    <property type="entry name" value="Coronavir_polyprotein_1ab"/>
</dbReference>
<dbReference type="InterPro" id="IPR041677">
    <property type="entry name" value="DNA2/NAM7_AAA_11"/>
</dbReference>
<name>A0A1H5REX7_9PSEU</name>
<dbReference type="GO" id="GO:0043139">
    <property type="term" value="F:5'-3' DNA helicase activity"/>
    <property type="evidence" value="ECO:0007669"/>
    <property type="project" value="TreeGrafter"/>
</dbReference>
<evidence type="ECO:0000313" key="10">
    <source>
        <dbReference type="Proteomes" id="UP000198878"/>
    </source>
</evidence>
<evidence type="ECO:0000256" key="6">
    <source>
        <dbReference type="SAM" id="Coils"/>
    </source>
</evidence>
<evidence type="ECO:0000259" key="8">
    <source>
        <dbReference type="Pfam" id="PF13087"/>
    </source>
</evidence>
<feature type="domain" description="DNA2/NAM7 helicase helicase" evidence="7">
    <location>
        <begin position="83"/>
        <end position="586"/>
    </location>
</feature>
<dbReference type="InterPro" id="IPR027417">
    <property type="entry name" value="P-loop_NTPase"/>
</dbReference>